<dbReference type="Proteomes" id="UP000533724">
    <property type="component" value="Unassembled WGS sequence"/>
</dbReference>
<gene>
    <name evidence="1" type="ORF">GGE15_003810</name>
</gene>
<evidence type="ECO:0000313" key="1">
    <source>
        <dbReference type="EMBL" id="MBB4440533.1"/>
    </source>
</evidence>
<organism evidence="1 2">
    <name type="scientific">Rhizobium esperanzae</name>
    <dbReference type="NCBI Taxonomy" id="1967781"/>
    <lineage>
        <taxon>Bacteria</taxon>
        <taxon>Pseudomonadati</taxon>
        <taxon>Pseudomonadota</taxon>
        <taxon>Alphaproteobacteria</taxon>
        <taxon>Hyphomicrobiales</taxon>
        <taxon>Rhizobiaceae</taxon>
        <taxon>Rhizobium/Agrobacterium group</taxon>
        <taxon>Rhizobium</taxon>
    </lineage>
</organism>
<protein>
    <submittedName>
        <fullName evidence="1">Uncharacterized protein</fullName>
    </submittedName>
</protein>
<accession>A0A7W6ULQ9</accession>
<comment type="caution">
    <text evidence="1">The sequence shown here is derived from an EMBL/GenBank/DDBJ whole genome shotgun (WGS) entry which is preliminary data.</text>
</comment>
<proteinExistence type="predicted"/>
<name>A0A7W6ULQ9_9HYPH</name>
<evidence type="ECO:0000313" key="2">
    <source>
        <dbReference type="Proteomes" id="UP000533724"/>
    </source>
</evidence>
<dbReference type="EMBL" id="JACIHI010000008">
    <property type="protein sequence ID" value="MBB4440533.1"/>
    <property type="molecule type" value="Genomic_DNA"/>
</dbReference>
<sequence length="35" mass="3589">MGRNENTRDGSAKGWAAGRMPVLASVLLSGTNITG</sequence>
<reference evidence="1 2" key="1">
    <citation type="submission" date="2020-08" db="EMBL/GenBank/DDBJ databases">
        <title>Genomic Encyclopedia of Type Strains, Phase IV (KMG-V): Genome sequencing to study the core and pangenomes of soil and plant-associated prokaryotes.</title>
        <authorList>
            <person name="Whitman W."/>
        </authorList>
    </citation>
    <scope>NUCLEOTIDE SEQUENCE [LARGE SCALE GENOMIC DNA]</scope>
    <source>
        <strain evidence="1 2">SEMIA 414</strain>
    </source>
</reference>
<dbReference type="AlphaFoldDB" id="A0A7W6ULQ9"/>